<dbReference type="Proteomes" id="UP000299102">
    <property type="component" value="Unassembled WGS sequence"/>
</dbReference>
<comment type="caution">
    <text evidence="1">The sequence shown here is derived from an EMBL/GenBank/DDBJ whole genome shotgun (WGS) entry which is preliminary data.</text>
</comment>
<keyword evidence="2" id="KW-1185">Reference proteome</keyword>
<evidence type="ECO:0000313" key="1">
    <source>
        <dbReference type="EMBL" id="GBP10846.1"/>
    </source>
</evidence>
<sequence>MVKYPVDHSGSAGFDLDHGIFEKGPKLLVSKDKVPCVRGPIEVIERHSERVKVLLDFNSKPEGPDFVYSRTQPPCARDPCTA</sequence>
<organism evidence="1 2">
    <name type="scientific">Eumeta variegata</name>
    <name type="common">Bagworm moth</name>
    <name type="synonym">Eumeta japonica</name>
    <dbReference type="NCBI Taxonomy" id="151549"/>
    <lineage>
        <taxon>Eukaryota</taxon>
        <taxon>Metazoa</taxon>
        <taxon>Ecdysozoa</taxon>
        <taxon>Arthropoda</taxon>
        <taxon>Hexapoda</taxon>
        <taxon>Insecta</taxon>
        <taxon>Pterygota</taxon>
        <taxon>Neoptera</taxon>
        <taxon>Endopterygota</taxon>
        <taxon>Lepidoptera</taxon>
        <taxon>Glossata</taxon>
        <taxon>Ditrysia</taxon>
        <taxon>Tineoidea</taxon>
        <taxon>Psychidae</taxon>
        <taxon>Oiketicinae</taxon>
        <taxon>Eumeta</taxon>
    </lineage>
</organism>
<protein>
    <submittedName>
        <fullName evidence="1">Uncharacterized protein</fullName>
    </submittedName>
</protein>
<gene>
    <name evidence="1" type="ORF">EVAR_5434_1</name>
</gene>
<name>A0A4C1T9N5_EUMVA</name>
<dbReference type="EMBL" id="BGZK01000043">
    <property type="protein sequence ID" value="GBP10846.1"/>
    <property type="molecule type" value="Genomic_DNA"/>
</dbReference>
<reference evidence="1 2" key="1">
    <citation type="journal article" date="2019" name="Commun. Biol.">
        <title>The bagworm genome reveals a unique fibroin gene that provides high tensile strength.</title>
        <authorList>
            <person name="Kono N."/>
            <person name="Nakamura H."/>
            <person name="Ohtoshi R."/>
            <person name="Tomita M."/>
            <person name="Numata K."/>
            <person name="Arakawa K."/>
        </authorList>
    </citation>
    <scope>NUCLEOTIDE SEQUENCE [LARGE SCALE GENOMIC DNA]</scope>
</reference>
<proteinExistence type="predicted"/>
<evidence type="ECO:0000313" key="2">
    <source>
        <dbReference type="Proteomes" id="UP000299102"/>
    </source>
</evidence>
<dbReference type="AlphaFoldDB" id="A0A4C1T9N5"/>
<accession>A0A4C1T9N5</accession>